<evidence type="ECO:0000313" key="7">
    <source>
        <dbReference type="EMBL" id="MBJ7632091.1"/>
    </source>
</evidence>
<organism evidence="8 9">
    <name type="scientific">Weissella confusa</name>
    <name type="common">Lactobacillus confusus</name>
    <dbReference type="NCBI Taxonomy" id="1583"/>
    <lineage>
        <taxon>Bacteria</taxon>
        <taxon>Bacillati</taxon>
        <taxon>Bacillota</taxon>
        <taxon>Bacilli</taxon>
        <taxon>Lactobacillales</taxon>
        <taxon>Lactobacillaceae</taxon>
        <taxon>Weissella</taxon>
    </lineage>
</organism>
<keyword evidence="3 4" id="KW-0732">Signal</keyword>
<dbReference type="GO" id="GO:0030288">
    <property type="term" value="C:outer membrane-bounded periplasmic space"/>
    <property type="evidence" value="ECO:0007669"/>
    <property type="project" value="TreeGrafter"/>
</dbReference>
<feature type="domain" description="Solute-binding protein family 3/N-terminal" evidence="5">
    <location>
        <begin position="48"/>
        <end position="271"/>
    </location>
</feature>
<dbReference type="GO" id="GO:0006865">
    <property type="term" value="P:amino acid transport"/>
    <property type="evidence" value="ECO:0007669"/>
    <property type="project" value="TreeGrafter"/>
</dbReference>
<dbReference type="InterPro" id="IPR001638">
    <property type="entry name" value="Solute-binding_3/MltF_N"/>
</dbReference>
<evidence type="ECO:0000259" key="6">
    <source>
        <dbReference type="SMART" id="SM00079"/>
    </source>
</evidence>
<evidence type="ECO:0000256" key="2">
    <source>
        <dbReference type="ARBA" id="ARBA00022448"/>
    </source>
</evidence>
<accession>A0A0R2F8D9</accession>
<comment type="caution">
    <text evidence="8">The sequence shown here is derived from an EMBL/GenBank/DDBJ whole genome shotgun (WGS) entry which is preliminary data.</text>
</comment>
<evidence type="ECO:0000256" key="4">
    <source>
        <dbReference type="SAM" id="SignalP"/>
    </source>
</evidence>
<dbReference type="Proteomes" id="UP000808038">
    <property type="component" value="Unassembled WGS sequence"/>
</dbReference>
<dbReference type="PANTHER" id="PTHR30085">
    <property type="entry name" value="AMINO ACID ABC TRANSPORTER PERMEASE"/>
    <property type="match status" value="1"/>
</dbReference>
<dbReference type="InterPro" id="IPR051455">
    <property type="entry name" value="Bact_solute-bind_prot3"/>
</dbReference>
<dbReference type="Pfam" id="PF00497">
    <property type="entry name" value="SBP_bac_3"/>
    <property type="match status" value="1"/>
</dbReference>
<evidence type="ECO:0000256" key="1">
    <source>
        <dbReference type="ARBA" id="ARBA00010333"/>
    </source>
</evidence>
<sequence length="282" mass="30416">MSRKFTRTWRTVLATAAIALLAGSVVTTTVQASDKKNETYNRIKKTDKMVWGVKGDTKLMGLMNIKTGKLEGFDVDMAKEITKRVNPKAKTELTQITSGTRIPMLLNGNIDAIIATMSITPDRAKVVDFSKPYFNAGQSILVKSDSGIKNIYDLNKPGARILAVAGSTSAVTVKKFAPKAKVVALSDYATALTALKAGQGDALTTDNGILYGMAAGSKSLEVVGGPFTKEPYGVAMDKNNPKLVKKVNKAIDEIKEDGTYAKLAKKWFSGVEGMNWKELAKE</sequence>
<evidence type="ECO:0000259" key="5">
    <source>
        <dbReference type="SMART" id="SM00062"/>
    </source>
</evidence>
<evidence type="ECO:0000313" key="8">
    <source>
        <dbReference type="EMBL" id="MBJ7638226.1"/>
    </source>
</evidence>
<reference evidence="8 9" key="2">
    <citation type="journal article" date="2021" name="Int. J. Food Microbiol.">
        <title>Safety demonstration of a microbial species for use in the food chain: Weissella confusa.</title>
        <authorList>
            <person name="Bourdichon F."/>
            <person name="Patrone V."/>
            <person name="Fontana A."/>
            <person name="Milani G."/>
            <person name="Morelli L."/>
        </authorList>
    </citation>
    <scope>NUCLEOTIDE SEQUENCE [LARGE SCALE GENOMIC DNA]</scope>
    <source>
        <strain evidence="7">CCUG 30943</strain>
        <strain evidence="8 9">CCUG 43002</strain>
    </source>
</reference>
<dbReference type="GO" id="GO:0016020">
    <property type="term" value="C:membrane"/>
    <property type="evidence" value="ECO:0007669"/>
    <property type="project" value="InterPro"/>
</dbReference>
<protein>
    <submittedName>
        <fullName evidence="8">Transporter substrate-binding domain-containing protein</fullName>
    </submittedName>
</protein>
<feature type="chain" id="PRO_5014522490" evidence="4">
    <location>
        <begin position="33"/>
        <end position="282"/>
    </location>
</feature>
<evidence type="ECO:0000313" key="9">
    <source>
        <dbReference type="Proteomes" id="UP000728106"/>
    </source>
</evidence>
<dbReference type="Proteomes" id="UP000728106">
    <property type="component" value="Unassembled WGS sequence"/>
</dbReference>
<proteinExistence type="inferred from homology"/>
<dbReference type="Gene3D" id="3.40.190.10">
    <property type="entry name" value="Periplasmic binding protein-like II"/>
    <property type="match status" value="2"/>
</dbReference>
<dbReference type="SUPFAM" id="SSF53850">
    <property type="entry name" value="Periplasmic binding protein-like II"/>
    <property type="match status" value="1"/>
</dbReference>
<dbReference type="PANTHER" id="PTHR30085:SF6">
    <property type="entry name" value="ABC TRANSPORTER GLUTAMINE-BINDING PROTEIN GLNH"/>
    <property type="match status" value="1"/>
</dbReference>
<keyword evidence="9" id="KW-1185">Reference proteome</keyword>
<dbReference type="EMBL" id="JAAOCX010000003">
    <property type="protein sequence ID" value="MBJ7632091.1"/>
    <property type="molecule type" value="Genomic_DNA"/>
</dbReference>
<comment type="similarity">
    <text evidence="1">Belongs to the bacterial solute-binding protein 3 family.</text>
</comment>
<dbReference type="SMART" id="SM00079">
    <property type="entry name" value="PBPe"/>
    <property type="match status" value="1"/>
</dbReference>
<dbReference type="SMART" id="SM00062">
    <property type="entry name" value="PBPb"/>
    <property type="match status" value="1"/>
</dbReference>
<dbReference type="InterPro" id="IPR001320">
    <property type="entry name" value="Iontro_rcpt_C"/>
</dbReference>
<dbReference type="RefSeq" id="WP_003607839.1">
    <property type="nucleotide sequence ID" value="NZ_ALXH01000115.1"/>
</dbReference>
<dbReference type="GeneID" id="57979668"/>
<dbReference type="EMBL" id="JAAOCP010000002">
    <property type="protein sequence ID" value="MBJ7638226.1"/>
    <property type="molecule type" value="Genomic_DNA"/>
</dbReference>
<dbReference type="GO" id="GO:0005576">
    <property type="term" value="C:extracellular region"/>
    <property type="evidence" value="ECO:0007669"/>
    <property type="project" value="TreeGrafter"/>
</dbReference>
<feature type="domain" description="Ionotropic glutamate receptor C-terminal" evidence="6">
    <location>
        <begin position="46"/>
        <end position="270"/>
    </location>
</feature>
<evidence type="ECO:0000256" key="3">
    <source>
        <dbReference type="ARBA" id="ARBA00022729"/>
    </source>
</evidence>
<dbReference type="AlphaFoldDB" id="A0A0R2F8D9"/>
<dbReference type="OrthoDB" id="115856at2"/>
<dbReference type="GO" id="GO:0015276">
    <property type="term" value="F:ligand-gated monoatomic ion channel activity"/>
    <property type="evidence" value="ECO:0007669"/>
    <property type="project" value="InterPro"/>
</dbReference>
<gene>
    <name evidence="8" type="ORF">HAU20_02330</name>
    <name evidence="7" type="ORF">HAU43_03095</name>
</gene>
<keyword evidence="2" id="KW-0813">Transport</keyword>
<feature type="signal peptide" evidence="4">
    <location>
        <begin position="1"/>
        <end position="32"/>
    </location>
</feature>
<name>A0A0R2F8D9_WEICO</name>
<reference evidence="8" key="1">
    <citation type="submission" date="2020-02" db="EMBL/GenBank/DDBJ databases">
        <authorList>
            <person name="Fontana A."/>
            <person name="Patrone V."/>
            <person name="Morelli L."/>
        </authorList>
    </citation>
    <scope>NUCLEOTIDE SEQUENCE</scope>
    <source>
        <strain evidence="7">CCUG 30943</strain>
        <strain evidence="8">CCUG 43002</strain>
    </source>
</reference>